<dbReference type="AlphaFoldDB" id="A0A9R1UD92"/>
<dbReference type="PROSITE" id="PS00221">
    <property type="entry name" value="MIP"/>
    <property type="match status" value="1"/>
</dbReference>
<keyword evidence="9" id="KW-1185">Reference proteome</keyword>
<feature type="transmembrane region" description="Helical" evidence="7">
    <location>
        <begin position="197"/>
        <end position="219"/>
    </location>
</feature>
<dbReference type="CDD" id="cd00333">
    <property type="entry name" value="MIP"/>
    <property type="match status" value="1"/>
</dbReference>
<dbReference type="InterPro" id="IPR023271">
    <property type="entry name" value="Aquaporin-like"/>
</dbReference>
<evidence type="ECO:0000256" key="7">
    <source>
        <dbReference type="SAM" id="Phobius"/>
    </source>
</evidence>
<evidence type="ECO:0000256" key="6">
    <source>
        <dbReference type="RuleBase" id="RU000477"/>
    </source>
</evidence>
<dbReference type="Gramene" id="rna-gnl|WGS:NBSK|LSAT_9X41721_mrna">
    <property type="protein sequence ID" value="cds-PLY78769.1"/>
    <property type="gene ID" value="gene-LSAT_9X41721"/>
</dbReference>
<comment type="caution">
    <text evidence="8">The sequence shown here is derived from an EMBL/GenBank/DDBJ whole genome shotgun (WGS) entry which is preliminary data.</text>
</comment>
<dbReference type="Gene3D" id="1.20.1080.10">
    <property type="entry name" value="Glycerol uptake facilitator protein"/>
    <property type="match status" value="1"/>
</dbReference>
<dbReference type="InterPro" id="IPR034294">
    <property type="entry name" value="Aquaporin_transptr"/>
</dbReference>
<keyword evidence="3 6" id="KW-0812">Transmembrane</keyword>
<dbReference type="Proteomes" id="UP000235145">
    <property type="component" value="Unassembled WGS sequence"/>
</dbReference>
<dbReference type="GO" id="GO:0016020">
    <property type="term" value="C:membrane"/>
    <property type="evidence" value="ECO:0007669"/>
    <property type="project" value="UniProtKB-SubCell"/>
</dbReference>
<dbReference type="GO" id="GO:0015267">
    <property type="term" value="F:channel activity"/>
    <property type="evidence" value="ECO:0007669"/>
    <property type="project" value="InterPro"/>
</dbReference>
<evidence type="ECO:0000313" key="9">
    <source>
        <dbReference type="Proteomes" id="UP000235145"/>
    </source>
</evidence>
<evidence type="ECO:0000256" key="1">
    <source>
        <dbReference type="ARBA" id="ARBA00004141"/>
    </source>
</evidence>
<protein>
    <submittedName>
        <fullName evidence="8">Uncharacterized protein</fullName>
    </submittedName>
</protein>
<feature type="transmembrane region" description="Helical" evidence="7">
    <location>
        <begin position="167"/>
        <end position="185"/>
    </location>
</feature>
<feature type="transmembrane region" description="Helical" evidence="7">
    <location>
        <begin position="52"/>
        <end position="72"/>
    </location>
</feature>
<evidence type="ECO:0000256" key="2">
    <source>
        <dbReference type="ARBA" id="ARBA00022448"/>
    </source>
</evidence>
<feature type="transmembrane region" description="Helical" evidence="7">
    <location>
        <begin position="239"/>
        <end position="260"/>
    </location>
</feature>
<comment type="similarity">
    <text evidence="6">Belongs to the MIP/aquaporin (TC 1.A.8) family.</text>
</comment>
<evidence type="ECO:0000256" key="4">
    <source>
        <dbReference type="ARBA" id="ARBA00022989"/>
    </source>
</evidence>
<proteinExistence type="inferred from homology"/>
<keyword evidence="4 7" id="KW-1133">Transmembrane helix</keyword>
<name>A0A9R1UD92_LACSA</name>
<reference evidence="8 9" key="1">
    <citation type="journal article" date="2017" name="Nat. Commun.">
        <title>Genome assembly with in vitro proximity ligation data and whole-genome triplication in lettuce.</title>
        <authorList>
            <person name="Reyes-Chin-Wo S."/>
            <person name="Wang Z."/>
            <person name="Yang X."/>
            <person name="Kozik A."/>
            <person name="Arikit S."/>
            <person name="Song C."/>
            <person name="Xia L."/>
            <person name="Froenicke L."/>
            <person name="Lavelle D.O."/>
            <person name="Truco M.J."/>
            <person name="Xia R."/>
            <person name="Zhu S."/>
            <person name="Xu C."/>
            <person name="Xu H."/>
            <person name="Xu X."/>
            <person name="Cox K."/>
            <person name="Korf I."/>
            <person name="Meyers B.C."/>
            <person name="Michelmore R.W."/>
        </authorList>
    </citation>
    <scope>NUCLEOTIDE SEQUENCE [LARGE SCALE GENOMIC DNA]</scope>
    <source>
        <strain evidence="9">cv. Salinas</strain>
        <tissue evidence="8">Seedlings</tissue>
    </source>
</reference>
<dbReference type="OrthoDB" id="3222at2759"/>
<sequence length="288" mass="31405">MAESISTAYTFSPKHTPLRSTLPVAPEQPKIKQTQKSFLNNVIVLPPYCQKIIAELLGTYILIFAGCGSALVDRDQSLTILGIAMVWGLSLMALIYTLGHISGAHFNPAVSIAFAITGRLPLIYLPMYVVSQLLGSVVACLTLKILFNHQNDTLPTLTRYSNPTTDLEAFLWEFIITFVLMFAINGAATDDRSSKELAGVAIGGTLMFNVIIAGPITGASMNPARSIGPAVVANDYKNLWIYIVAPILGSITSTIIYTLLRQPNQENQDIEVESTKNIYNNIYSQSMV</sequence>
<dbReference type="PRINTS" id="PR00783">
    <property type="entry name" value="MINTRINSICP"/>
</dbReference>
<organism evidence="8 9">
    <name type="scientific">Lactuca sativa</name>
    <name type="common">Garden lettuce</name>
    <dbReference type="NCBI Taxonomy" id="4236"/>
    <lineage>
        <taxon>Eukaryota</taxon>
        <taxon>Viridiplantae</taxon>
        <taxon>Streptophyta</taxon>
        <taxon>Embryophyta</taxon>
        <taxon>Tracheophyta</taxon>
        <taxon>Spermatophyta</taxon>
        <taxon>Magnoliopsida</taxon>
        <taxon>eudicotyledons</taxon>
        <taxon>Gunneridae</taxon>
        <taxon>Pentapetalae</taxon>
        <taxon>asterids</taxon>
        <taxon>campanulids</taxon>
        <taxon>Asterales</taxon>
        <taxon>Asteraceae</taxon>
        <taxon>Cichorioideae</taxon>
        <taxon>Cichorieae</taxon>
        <taxon>Lactucinae</taxon>
        <taxon>Lactuca</taxon>
    </lineage>
</organism>
<gene>
    <name evidence="8" type="ORF">LSAT_V11C900472340</name>
</gene>
<evidence type="ECO:0000313" key="8">
    <source>
        <dbReference type="EMBL" id="KAJ0185007.1"/>
    </source>
</evidence>
<feature type="transmembrane region" description="Helical" evidence="7">
    <location>
        <begin position="78"/>
        <end position="101"/>
    </location>
</feature>
<dbReference type="NCBIfam" id="TIGR00861">
    <property type="entry name" value="MIP"/>
    <property type="match status" value="1"/>
</dbReference>
<accession>A0A9R1UD92</accession>
<evidence type="ECO:0000256" key="5">
    <source>
        <dbReference type="ARBA" id="ARBA00023136"/>
    </source>
</evidence>
<dbReference type="PANTHER" id="PTHR45724">
    <property type="entry name" value="AQUAPORIN NIP2-1"/>
    <property type="match status" value="1"/>
</dbReference>
<dbReference type="InterPro" id="IPR022357">
    <property type="entry name" value="MIP_CS"/>
</dbReference>
<dbReference type="EMBL" id="NBSK02000009">
    <property type="protein sequence ID" value="KAJ0185007.1"/>
    <property type="molecule type" value="Genomic_DNA"/>
</dbReference>
<keyword evidence="5 7" id="KW-0472">Membrane</keyword>
<dbReference type="SUPFAM" id="SSF81338">
    <property type="entry name" value="Aquaporin-like"/>
    <property type="match status" value="1"/>
</dbReference>
<dbReference type="InterPro" id="IPR000425">
    <property type="entry name" value="MIP"/>
</dbReference>
<comment type="subcellular location">
    <subcellularLocation>
        <location evidence="1">Membrane</location>
        <topology evidence="1">Multi-pass membrane protein</topology>
    </subcellularLocation>
</comment>
<evidence type="ECO:0000256" key="3">
    <source>
        <dbReference type="ARBA" id="ARBA00022692"/>
    </source>
</evidence>
<dbReference type="PANTHER" id="PTHR45724:SF21">
    <property type="entry name" value="MAJOR INTRINSIC PROTEIN"/>
    <property type="match status" value="1"/>
</dbReference>
<dbReference type="Pfam" id="PF00230">
    <property type="entry name" value="MIP"/>
    <property type="match status" value="1"/>
</dbReference>
<keyword evidence="2 6" id="KW-0813">Transport</keyword>